<dbReference type="OrthoDB" id="5708084at2759"/>
<keyword evidence="2" id="KW-0812">Transmembrane</keyword>
<feature type="compositionally biased region" description="Low complexity" evidence="1">
    <location>
        <begin position="162"/>
        <end position="183"/>
    </location>
</feature>
<evidence type="ECO:0000256" key="1">
    <source>
        <dbReference type="SAM" id="MobiDB-lite"/>
    </source>
</evidence>
<gene>
    <name evidence="4" type="ORF">AYI69_g4892</name>
    <name evidence="3" type="ORF">AYI69_g5863</name>
</gene>
<keyword evidence="2" id="KW-1133">Transmembrane helix</keyword>
<feature type="region of interest" description="Disordered" evidence="1">
    <location>
        <begin position="162"/>
        <end position="188"/>
    </location>
</feature>
<protein>
    <submittedName>
        <fullName evidence="3">Uncharacterized protein</fullName>
    </submittedName>
</protein>
<proteinExistence type="predicted"/>
<name>A0A1R1Y375_9FUNG</name>
<keyword evidence="5" id="KW-1185">Reference proteome</keyword>
<reference evidence="3" key="2">
    <citation type="submission" date="2017-01" db="EMBL/GenBank/DDBJ databases">
        <authorList>
            <person name="Mah S.A."/>
            <person name="Swanson W.J."/>
            <person name="Moy G.W."/>
            <person name="Vacquier V.D."/>
        </authorList>
    </citation>
    <scope>NUCLEOTIDE SEQUENCE [LARGE SCALE GENOMIC DNA]</scope>
    <source>
        <strain evidence="3">ID-206-W2</strain>
    </source>
</reference>
<dbReference type="Proteomes" id="UP000187429">
    <property type="component" value="Unassembled WGS sequence"/>
</dbReference>
<evidence type="ECO:0000313" key="4">
    <source>
        <dbReference type="EMBL" id="OMJ23684.1"/>
    </source>
</evidence>
<organism evidence="3 5">
    <name type="scientific">Smittium culicis</name>
    <dbReference type="NCBI Taxonomy" id="133412"/>
    <lineage>
        <taxon>Eukaryota</taxon>
        <taxon>Fungi</taxon>
        <taxon>Fungi incertae sedis</taxon>
        <taxon>Zoopagomycota</taxon>
        <taxon>Kickxellomycotina</taxon>
        <taxon>Harpellomycetes</taxon>
        <taxon>Harpellales</taxon>
        <taxon>Legeriomycetaceae</taxon>
        <taxon>Smittium</taxon>
    </lineage>
</organism>
<sequence>MKSFTYYSIVSAISLAAVNSQGYYDNYNGNGQKYHEPTAVTSVDASMNAQMMPVEQKNAIMKEFDRNPGYYNIAEKAAFLMATMTSSSNSDEKASADSVSESSTSKPTSSSTSSSSKSSSSSSSSSKSSSSSSSKSTKSSTKSSATIDAIIVTEIETVSVTSKVKVTSTSETPKSKSSSSTSTLDASANTKSMLSSASAALRSKGEKISSSAPAVNMVSFSVQMLVTGAAFFILFGQ</sequence>
<dbReference type="EMBL" id="LSSM01001981">
    <property type="protein sequence ID" value="OMJ23684.1"/>
    <property type="molecule type" value="Genomic_DNA"/>
</dbReference>
<reference evidence="5" key="1">
    <citation type="submission" date="2017-01" db="EMBL/GenBank/DDBJ databases">
        <authorList>
            <person name="Wang Y."/>
            <person name="White M."/>
            <person name="Kvist S."/>
            <person name="Moncalvo J.-M."/>
        </authorList>
    </citation>
    <scope>NUCLEOTIDE SEQUENCE [LARGE SCALE GENOMIC DNA]</scope>
    <source>
        <strain evidence="5">ID-206-W2</strain>
    </source>
</reference>
<accession>A0A1R1Y375</accession>
<evidence type="ECO:0000313" key="3">
    <source>
        <dbReference type="EMBL" id="OMJ21309.1"/>
    </source>
</evidence>
<dbReference type="EMBL" id="LSSM01002544">
    <property type="protein sequence ID" value="OMJ21309.1"/>
    <property type="molecule type" value="Genomic_DNA"/>
</dbReference>
<keyword evidence="2" id="KW-0472">Membrane</keyword>
<dbReference type="AlphaFoldDB" id="A0A1R1Y375"/>
<comment type="caution">
    <text evidence="3">The sequence shown here is derived from an EMBL/GenBank/DDBJ whole genome shotgun (WGS) entry which is preliminary data.</text>
</comment>
<evidence type="ECO:0000256" key="2">
    <source>
        <dbReference type="SAM" id="Phobius"/>
    </source>
</evidence>
<feature type="transmembrane region" description="Helical" evidence="2">
    <location>
        <begin position="214"/>
        <end position="235"/>
    </location>
</feature>
<feature type="compositionally biased region" description="Low complexity" evidence="1">
    <location>
        <begin position="96"/>
        <end position="140"/>
    </location>
</feature>
<feature type="region of interest" description="Disordered" evidence="1">
    <location>
        <begin position="90"/>
        <end position="140"/>
    </location>
</feature>
<evidence type="ECO:0000313" key="5">
    <source>
        <dbReference type="Proteomes" id="UP000187429"/>
    </source>
</evidence>